<dbReference type="EMBL" id="AVOT02029675">
    <property type="protein sequence ID" value="MBW0522602.1"/>
    <property type="molecule type" value="Genomic_DNA"/>
</dbReference>
<name>A0A9Q3ES02_9BASI</name>
<keyword evidence="3" id="KW-1185">Reference proteome</keyword>
<proteinExistence type="predicted"/>
<sequence length="167" mass="19755">MKDFKEPTLSSKLDEIWKKAYDGGGFHLLDGILYHRTKETFVMTLADRVLINTILHQFHESVVSGHISEDKTIEIVKIFSWWPNWRKDVSEYFQTCDRFQKAKVTTGRKFEIMMQIHEPKSLWEIVHMNWVTALLPGGDRSFNPCLVLVYRYRKPQCSYHVINMTQS</sequence>
<reference evidence="2" key="1">
    <citation type="submission" date="2021-03" db="EMBL/GenBank/DDBJ databases">
        <title>Draft genome sequence of rust myrtle Austropuccinia psidii MF-1, a brazilian biotype.</title>
        <authorList>
            <person name="Quecine M.C."/>
            <person name="Pachon D.M.R."/>
            <person name="Bonatelli M.L."/>
            <person name="Correr F.H."/>
            <person name="Franceschini L.M."/>
            <person name="Leite T.F."/>
            <person name="Margarido G.R.A."/>
            <person name="Almeida C.A."/>
            <person name="Ferrarezi J.A."/>
            <person name="Labate C.A."/>
        </authorList>
    </citation>
    <scope>NUCLEOTIDE SEQUENCE</scope>
    <source>
        <strain evidence="2">MF-1</strain>
    </source>
</reference>
<dbReference type="Proteomes" id="UP000765509">
    <property type="component" value="Unassembled WGS sequence"/>
</dbReference>
<dbReference type="InterPro" id="IPR041588">
    <property type="entry name" value="Integrase_H2C2"/>
</dbReference>
<feature type="domain" description="Integrase zinc-binding" evidence="1">
    <location>
        <begin position="48"/>
        <end position="104"/>
    </location>
</feature>
<comment type="caution">
    <text evidence="2">The sequence shown here is derived from an EMBL/GenBank/DDBJ whole genome shotgun (WGS) entry which is preliminary data.</text>
</comment>
<gene>
    <name evidence="2" type="ORF">O181_062317</name>
</gene>
<dbReference type="AlphaFoldDB" id="A0A9Q3ES02"/>
<dbReference type="Gene3D" id="1.10.340.70">
    <property type="match status" value="1"/>
</dbReference>
<organism evidence="2 3">
    <name type="scientific">Austropuccinia psidii MF-1</name>
    <dbReference type="NCBI Taxonomy" id="1389203"/>
    <lineage>
        <taxon>Eukaryota</taxon>
        <taxon>Fungi</taxon>
        <taxon>Dikarya</taxon>
        <taxon>Basidiomycota</taxon>
        <taxon>Pucciniomycotina</taxon>
        <taxon>Pucciniomycetes</taxon>
        <taxon>Pucciniales</taxon>
        <taxon>Sphaerophragmiaceae</taxon>
        <taxon>Austropuccinia</taxon>
    </lineage>
</organism>
<evidence type="ECO:0000259" key="1">
    <source>
        <dbReference type="Pfam" id="PF17921"/>
    </source>
</evidence>
<accession>A0A9Q3ES02</accession>
<evidence type="ECO:0000313" key="3">
    <source>
        <dbReference type="Proteomes" id="UP000765509"/>
    </source>
</evidence>
<dbReference type="Pfam" id="PF17921">
    <property type="entry name" value="Integrase_H2C2"/>
    <property type="match status" value="1"/>
</dbReference>
<evidence type="ECO:0000313" key="2">
    <source>
        <dbReference type="EMBL" id="MBW0522602.1"/>
    </source>
</evidence>
<protein>
    <recommendedName>
        <fullName evidence="1">Integrase zinc-binding domain-containing protein</fullName>
    </recommendedName>
</protein>